<dbReference type="AlphaFoldDB" id="A0A6A4GV74"/>
<dbReference type="EMBL" id="ML769687">
    <property type="protein sequence ID" value="KAE9389661.1"/>
    <property type="molecule type" value="Genomic_DNA"/>
</dbReference>
<evidence type="ECO:0000313" key="2">
    <source>
        <dbReference type="Proteomes" id="UP000799118"/>
    </source>
</evidence>
<organism evidence="1 2">
    <name type="scientific">Gymnopus androsaceus JB14</name>
    <dbReference type="NCBI Taxonomy" id="1447944"/>
    <lineage>
        <taxon>Eukaryota</taxon>
        <taxon>Fungi</taxon>
        <taxon>Dikarya</taxon>
        <taxon>Basidiomycota</taxon>
        <taxon>Agaricomycotina</taxon>
        <taxon>Agaricomycetes</taxon>
        <taxon>Agaricomycetidae</taxon>
        <taxon>Agaricales</taxon>
        <taxon>Marasmiineae</taxon>
        <taxon>Omphalotaceae</taxon>
        <taxon>Gymnopus</taxon>
    </lineage>
</organism>
<proteinExistence type="predicted"/>
<reference evidence="1" key="1">
    <citation type="journal article" date="2019" name="Environ. Microbiol.">
        <title>Fungal ecological strategies reflected in gene transcription - a case study of two litter decomposers.</title>
        <authorList>
            <person name="Barbi F."/>
            <person name="Kohler A."/>
            <person name="Barry K."/>
            <person name="Baskaran P."/>
            <person name="Daum C."/>
            <person name="Fauchery L."/>
            <person name="Ihrmark K."/>
            <person name="Kuo A."/>
            <person name="LaButti K."/>
            <person name="Lipzen A."/>
            <person name="Morin E."/>
            <person name="Grigoriev I.V."/>
            <person name="Henrissat B."/>
            <person name="Lindahl B."/>
            <person name="Martin F."/>
        </authorList>
    </citation>
    <scope>NUCLEOTIDE SEQUENCE</scope>
    <source>
        <strain evidence="1">JB14</strain>
    </source>
</reference>
<evidence type="ECO:0000313" key="1">
    <source>
        <dbReference type="EMBL" id="KAE9389661.1"/>
    </source>
</evidence>
<sequence length="75" mass="8226">MLTSGSLTPPLCSIGISSATHTRAYDVPTFQRLLISALHSSSLRHLYPSNITHSRAFTSKTTSLSLRQAWVANRI</sequence>
<protein>
    <submittedName>
        <fullName evidence="1">Uncharacterized protein</fullName>
    </submittedName>
</protein>
<keyword evidence="2" id="KW-1185">Reference proteome</keyword>
<name>A0A6A4GV74_9AGAR</name>
<accession>A0A6A4GV74</accession>
<dbReference type="Proteomes" id="UP000799118">
    <property type="component" value="Unassembled WGS sequence"/>
</dbReference>
<gene>
    <name evidence="1" type="ORF">BT96DRAFT_392233</name>
</gene>